<dbReference type="Gene3D" id="6.10.250.690">
    <property type="match status" value="1"/>
</dbReference>
<evidence type="ECO:0000259" key="9">
    <source>
        <dbReference type="PROSITE" id="PS51755"/>
    </source>
</evidence>
<keyword evidence="5" id="KW-0804">Transcription</keyword>
<dbReference type="InterPro" id="IPR036388">
    <property type="entry name" value="WH-like_DNA-bd_sf"/>
</dbReference>
<sequence length="226" mass="26100">MNILLAEDDIRLGKLVSHLLSKEFHLVDWVKNGKDAYDHAIFTEYDIIILDWMMPGESGLSVCHRLREKGIQSGILFVTAKDANQDIITGLDSGADDYIVKPFEFNELLARIRAISRRKQKPLEQVITYDDLTLHLDTHELRRNGSIIELTKKEYQFLELLLRNQNQIMTREVLFEKLWGYDSEVTDNALDALVKLVRKKVDIPGEPSLIQNVRGIGYKVRNRHVS</sequence>
<dbReference type="Pfam" id="PF00072">
    <property type="entry name" value="Response_reg"/>
    <property type="match status" value="1"/>
</dbReference>
<dbReference type="Gene3D" id="3.40.50.2300">
    <property type="match status" value="1"/>
</dbReference>
<dbReference type="PANTHER" id="PTHR48111:SF22">
    <property type="entry name" value="REGULATOR OF RPOS"/>
    <property type="match status" value="1"/>
</dbReference>
<dbReference type="SUPFAM" id="SSF52172">
    <property type="entry name" value="CheY-like"/>
    <property type="match status" value="1"/>
</dbReference>
<evidence type="ECO:0000259" key="8">
    <source>
        <dbReference type="PROSITE" id="PS50110"/>
    </source>
</evidence>
<dbReference type="InterPro" id="IPR011006">
    <property type="entry name" value="CheY-like_superfamily"/>
</dbReference>
<name>A0ABS1TQ01_9BACI</name>
<feature type="domain" description="OmpR/PhoB-type" evidence="9">
    <location>
        <begin position="124"/>
        <end position="222"/>
    </location>
</feature>
<gene>
    <name evidence="10" type="ORF">JK635_14505</name>
</gene>
<comment type="caution">
    <text evidence="10">The sequence shown here is derived from an EMBL/GenBank/DDBJ whole genome shotgun (WGS) entry which is preliminary data.</text>
</comment>
<dbReference type="Proteomes" id="UP000623967">
    <property type="component" value="Unassembled WGS sequence"/>
</dbReference>
<evidence type="ECO:0000256" key="7">
    <source>
        <dbReference type="PROSITE-ProRule" id="PRU01091"/>
    </source>
</evidence>
<dbReference type="PROSITE" id="PS50110">
    <property type="entry name" value="RESPONSE_REGULATORY"/>
    <property type="match status" value="1"/>
</dbReference>
<keyword evidence="4 7" id="KW-0238">DNA-binding</keyword>
<dbReference type="SMART" id="SM00448">
    <property type="entry name" value="REC"/>
    <property type="match status" value="1"/>
</dbReference>
<dbReference type="Pfam" id="PF00486">
    <property type="entry name" value="Trans_reg_C"/>
    <property type="match status" value="1"/>
</dbReference>
<dbReference type="InterPro" id="IPR039420">
    <property type="entry name" value="WalR-like"/>
</dbReference>
<evidence type="ECO:0000313" key="10">
    <source>
        <dbReference type="EMBL" id="MBL4953416.1"/>
    </source>
</evidence>
<dbReference type="SMART" id="SM00862">
    <property type="entry name" value="Trans_reg_C"/>
    <property type="match status" value="1"/>
</dbReference>
<accession>A0ABS1TQ01</accession>
<organism evidence="10 11">
    <name type="scientific">Neobacillus paridis</name>
    <dbReference type="NCBI Taxonomy" id="2803862"/>
    <lineage>
        <taxon>Bacteria</taxon>
        <taxon>Bacillati</taxon>
        <taxon>Bacillota</taxon>
        <taxon>Bacilli</taxon>
        <taxon>Bacillales</taxon>
        <taxon>Bacillaceae</taxon>
        <taxon>Neobacillus</taxon>
    </lineage>
</organism>
<dbReference type="Gene3D" id="1.10.10.10">
    <property type="entry name" value="Winged helix-like DNA-binding domain superfamily/Winged helix DNA-binding domain"/>
    <property type="match status" value="1"/>
</dbReference>
<dbReference type="EMBL" id="JAESWB010000191">
    <property type="protein sequence ID" value="MBL4953416.1"/>
    <property type="molecule type" value="Genomic_DNA"/>
</dbReference>
<dbReference type="PANTHER" id="PTHR48111">
    <property type="entry name" value="REGULATOR OF RPOS"/>
    <property type="match status" value="1"/>
</dbReference>
<evidence type="ECO:0000256" key="4">
    <source>
        <dbReference type="ARBA" id="ARBA00023125"/>
    </source>
</evidence>
<dbReference type="CDD" id="cd00383">
    <property type="entry name" value="trans_reg_C"/>
    <property type="match status" value="1"/>
</dbReference>
<feature type="DNA-binding region" description="OmpR/PhoB-type" evidence="7">
    <location>
        <begin position="124"/>
        <end position="222"/>
    </location>
</feature>
<dbReference type="RefSeq" id="WP_202654672.1">
    <property type="nucleotide sequence ID" value="NZ_JAESWB010000191.1"/>
</dbReference>
<evidence type="ECO:0000313" key="11">
    <source>
        <dbReference type="Proteomes" id="UP000623967"/>
    </source>
</evidence>
<evidence type="ECO:0000256" key="3">
    <source>
        <dbReference type="ARBA" id="ARBA00023015"/>
    </source>
</evidence>
<dbReference type="InterPro" id="IPR001789">
    <property type="entry name" value="Sig_transdc_resp-reg_receiver"/>
</dbReference>
<proteinExistence type="predicted"/>
<protein>
    <submittedName>
        <fullName evidence="10">Response regulator transcription factor</fullName>
    </submittedName>
</protein>
<feature type="modified residue" description="4-aspartylphosphate" evidence="6">
    <location>
        <position position="51"/>
    </location>
</feature>
<reference evidence="10 11" key="1">
    <citation type="submission" date="2021-01" db="EMBL/GenBank/DDBJ databases">
        <title>Genome public.</title>
        <authorList>
            <person name="Liu C."/>
            <person name="Sun Q."/>
        </authorList>
    </citation>
    <scope>NUCLEOTIDE SEQUENCE [LARGE SCALE GENOMIC DNA]</scope>
    <source>
        <strain evidence="10 11">YIM B02564</strain>
    </source>
</reference>
<evidence type="ECO:0000256" key="6">
    <source>
        <dbReference type="PROSITE-ProRule" id="PRU00169"/>
    </source>
</evidence>
<feature type="domain" description="Response regulatory" evidence="8">
    <location>
        <begin position="2"/>
        <end position="116"/>
    </location>
</feature>
<keyword evidence="1 6" id="KW-0597">Phosphoprotein</keyword>
<dbReference type="InterPro" id="IPR001867">
    <property type="entry name" value="OmpR/PhoB-type_DNA-bd"/>
</dbReference>
<keyword evidence="3" id="KW-0805">Transcription regulation</keyword>
<evidence type="ECO:0000256" key="2">
    <source>
        <dbReference type="ARBA" id="ARBA00023012"/>
    </source>
</evidence>
<keyword evidence="11" id="KW-1185">Reference proteome</keyword>
<dbReference type="PROSITE" id="PS51755">
    <property type="entry name" value="OMPR_PHOB"/>
    <property type="match status" value="1"/>
</dbReference>
<evidence type="ECO:0000256" key="5">
    <source>
        <dbReference type="ARBA" id="ARBA00023163"/>
    </source>
</evidence>
<evidence type="ECO:0000256" key="1">
    <source>
        <dbReference type="ARBA" id="ARBA00022553"/>
    </source>
</evidence>
<keyword evidence="2" id="KW-0902">Two-component regulatory system</keyword>